<dbReference type="InterPro" id="IPR038578">
    <property type="entry name" value="GT29-like_sf"/>
</dbReference>
<dbReference type="PANTHER" id="PTHR11987">
    <property type="entry name" value="ALPHA-2,8-SIALYLTRANSFERASE"/>
    <property type="match status" value="1"/>
</dbReference>
<feature type="chain" id="PRO_5028339890" evidence="12">
    <location>
        <begin position="27"/>
        <end position="347"/>
    </location>
</feature>
<evidence type="ECO:0000256" key="9">
    <source>
        <dbReference type="ARBA" id="ARBA00023136"/>
    </source>
</evidence>
<protein>
    <submittedName>
        <fullName evidence="14">Alpha-2,8-sialyltransferase 8F-like</fullName>
    </submittedName>
</protein>
<keyword evidence="9" id="KW-0472">Membrane</keyword>
<proteinExistence type="inferred from homology"/>
<evidence type="ECO:0000256" key="7">
    <source>
        <dbReference type="ARBA" id="ARBA00022989"/>
    </source>
</evidence>
<organism evidence="13 14">
    <name type="scientific">Branchiostoma belcheri</name>
    <name type="common">Amphioxus</name>
    <dbReference type="NCBI Taxonomy" id="7741"/>
    <lineage>
        <taxon>Eukaryota</taxon>
        <taxon>Metazoa</taxon>
        <taxon>Chordata</taxon>
        <taxon>Cephalochordata</taxon>
        <taxon>Leptocardii</taxon>
        <taxon>Amphioxiformes</taxon>
        <taxon>Branchiostomatidae</taxon>
        <taxon>Branchiostoma</taxon>
    </lineage>
</organism>
<evidence type="ECO:0000256" key="4">
    <source>
        <dbReference type="ARBA" id="ARBA00022679"/>
    </source>
</evidence>
<feature type="signal peptide" evidence="12">
    <location>
        <begin position="1"/>
        <end position="26"/>
    </location>
</feature>
<dbReference type="RefSeq" id="XP_019634338.1">
    <property type="nucleotide sequence ID" value="XM_019778779.1"/>
</dbReference>
<dbReference type="Proteomes" id="UP000515135">
    <property type="component" value="Unplaced"/>
</dbReference>
<accession>A0A6P4ZCE4</accession>
<keyword evidence="5" id="KW-0812">Transmembrane</keyword>
<name>A0A6P4ZCE4_BRABE</name>
<comment type="subcellular location">
    <subcellularLocation>
        <location evidence="1">Golgi apparatus membrane</location>
        <topology evidence="1">Single-pass type II membrane protein</topology>
    </subcellularLocation>
</comment>
<dbReference type="PANTHER" id="PTHR11987:SF53">
    <property type="entry name" value="ALPHA-2,8-SIALYLTRANSFERASE 8F-LIKE"/>
    <property type="match status" value="1"/>
</dbReference>
<reference evidence="14" key="1">
    <citation type="submission" date="2025-08" db="UniProtKB">
        <authorList>
            <consortium name="RefSeq"/>
        </authorList>
    </citation>
    <scope>IDENTIFICATION</scope>
    <source>
        <tissue evidence="14">Gonad</tissue>
    </source>
</reference>
<evidence type="ECO:0000256" key="6">
    <source>
        <dbReference type="ARBA" id="ARBA00022968"/>
    </source>
</evidence>
<keyword evidence="11" id="KW-0325">Glycoprotein</keyword>
<dbReference type="GO" id="GO:0003828">
    <property type="term" value="F:alpha-N-acetylneuraminate alpha-2,8-sialyltransferase activity"/>
    <property type="evidence" value="ECO:0007669"/>
    <property type="project" value="TreeGrafter"/>
</dbReference>
<dbReference type="GO" id="GO:0009311">
    <property type="term" value="P:oligosaccharide metabolic process"/>
    <property type="evidence" value="ECO:0007669"/>
    <property type="project" value="TreeGrafter"/>
</dbReference>
<evidence type="ECO:0000256" key="10">
    <source>
        <dbReference type="ARBA" id="ARBA00023157"/>
    </source>
</evidence>
<evidence type="ECO:0000256" key="5">
    <source>
        <dbReference type="ARBA" id="ARBA00022692"/>
    </source>
</evidence>
<dbReference type="Gene3D" id="3.90.1480.20">
    <property type="entry name" value="Glycosyl transferase family 29"/>
    <property type="match status" value="1"/>
</dbReference>
<keyword evidence="8" id="KW-0333">Golgi apparatus</keyword>
<evidence type="ECO:0000313" key="13">
    <source>
        <dbReference type="Proteomes" id="UP000515135"/>
    </source>
</evidence>
<sequence>MRRRYYALFLMFLLAVPLFLFIPSETVISGYPVRWKALLPWNSSLLKGLESEDHNRTTNTTIVVINTSMETTDMIGRKLTNLEQKLMRRYVPNESVAQKRFQADQEALRSIPTEAPGWVYNQTAADMFRNKTISSRFGNGNFMVTQENTPVNSTLKTYFRKPKTIKVDSKNIFRFLKESPFKNKRFKTCSVVGNGGILKGSGCGEEIDAAEFVFRCNTAPMDDIYWKDIGNRTHLVTMNPGMVYYRYNNFGKSKQLNRIILEHRSSKAFKGARDKFLRDLSAYGDSYLFIEAFLYELSSRRAFLAQKVLWESHAKNTVIYPHPDFVRSTHSYWQTCGVKAPRASTGT</sequence>
<keyword evidence="12" id="KW-0732">Signal</keyword>
<keyword evidence="6" id="KW-0735">Signal-anchor</keyword>
<dbReference type="AlphaFoldDB" id="A0A6P4ZCE4"/>
<dbReference type="KEGG" id="bbel:109477495"/>
<comment type="similarity">
    <text evidence="2">Belongs to the glycosyltransferase 29 family.</text>
</comment>
<evidence type="ECO:0000256" key="8">
    <source>
        <dbReference type="ARBA" id="ARBA00023034"/>
    </source>
</evidence>
<keyword evidence="7" id="KW-1133">Transmembrane helix</keyword>
<evidence type="ECO:0000313" key="14">
    <source>
        <dbReference type="RefSeq" id="XP_019634338.1"/>
    </source>
</evidence>
<gene>
    <name evidence="14" type="primary">LOC109477495</name>
</gene>
<dbReference type="InterPro" id="IPR050943">
    <property type="entry name" value="Glycosyltr_29_Sialyltrsf"/>
</dbReference>
<keyword evidence="10" id="KW-1015">Disulfide bond</keyword>
<dbReference type="InterPro" id="IPR001675">
    <property type="entry name" value="Glyco_trans_29"/>
</dbReference>
<dbReference type="InterPro" id="IPR012163">
    <property type="entry name" value="Sialyl_trans"/>
</dbReference>
<dbReference type="PIRSF" id="PIRSF005557">
    <property type="entry name" value="Sialyl_trans"/>
    <property type="match status" value="1"/>
</dbReference>
<evidence type="ECO:0000256" key="2">
    <source>
        <dbReference type="ARBA" id="ARBA00006003"/>
    </source>
</evidence>
<keyword evidence="13" id="KW-1185">Reference proteome</keyword>
<evidence type="ECO:0000256" key="1">
    <source>
        <dbReference type="ARBA" id="ARBA00004323"/>
    </source>
</evidence>
<dbReference type="GO" id="GO:0006491">
    <property type="term" value="P:N-glycan processing"/>
    <property type="evidence" value="ECO:0007669"/>
    <property type="project" value="TreeGrafter"/>
</dbReference>
<keyword evidence="3" id="KW-0328">Glycosyltransferase</keyword>
<evidence type="ECO:0000256" key="3">
    <source>
        <dbReference type="ARBA" id="ARBA00022676"/>
    </source>
</evidence>
<dbReference type="OrthoDB" id="10264956at2759"/>
<dbReference type="GO" id="GO:0000139">
    <property type="term" value="C:Golgi membrane"/>
    <property type="evidence" value="ECO:0007669"/>
    <property type="project" value="UniProtKB-SubCell"/>
</dbReference>
<dbReference type="GeneID" id="109477495"/>
<dbReference type="Pfam" id="PF00777">
    <property type="entry name" value="Glyco_transf_29"/>
    <property type="match status" value="1"/>
</dbReference>
<keyword evidence="4" id="KW-0808">Transferase</keyword>
<evidence type="ECO:0000256" key="11">
    <source>
        <dbReference type="ARBA" id="ARBA00023180"/>
    </source>
</evidence>
<evidence type="ECO:0000256" key="12">
    <source>
        <dbReference type="SAM" id="SignalP"/>
    </source>
</evidence>